<dbReference type="EMBL" id="LKAM01000011">
    <property type="protein sequence ID" value="KUM46453.1"/>
    <property type="molecule type" value="Genomic_DNA"/>
</dbReference>
<geneLocation type="mitochondrion" evidence="1"/>
<evidence type="ECO:0000313" key="1">
    <source>
        <dbReference type="EMBL" id="KUM46453.1"/>
    </source>
</evidence>
<accession>A0A101LWI2</accession>
<name>A0A101LWI2_PICGL</name>
<protein>
    <submittedName>
        <fullName evidence="1">Uncharacterized protein</fullName>
    </submittedName>
</protein>
<dbReference type="AlphaFoldDB" id="A0A101LWI2"/>
<keyword evidence="1" id="KW-0496">Mitochondrion</keyword>
<sequence length="47" mass="5064">MPHRKGEPVVVQGIGGPISRKISAMQLKHCMKHGCQMYAVTTIGDGD</sequence>
<proteinExistence type="predicted"/>
<organism evidence="1">
    <name type="scientific">Picea glauca</name>
    <name type="common">White spruce</name>
    <name type="synonym">Pinus glauca</name>
    <dbReference type="NCBI Taxonomy" id="3330"/>
    <lineage>
        <taxon>Eukaryota</taxon>
        <taxon>Viridiplantae</taxon>
        <taxon>Streptophyta</taxon>
        <taxon>Embryophyta</taxon>
        <taxon>Tracheophyta</taxon>
        <taxon>Spermatophyta</taxon>
        <taxon>Pinopsida</taxon>
        <taxon>Pinidae</taxon>
        <taxon>Conifers I</taxon>
        <taxon>Pinales</taxon>
        <taxon>Pinaceae</taxon>
        <taxon>Picea</taxon>
    </lineage>
</organism>
<gene>
    <name evidence="1" type="ORF">ABT39_MTgene1554</name>
</gene>
<reference evidence="1" key="1">
    <citation type="journal article" date="2015" name="Genome Biol. Evol.">
        <title>Organellar Genomes of White Spruce (Picea glauca): Assembly and Annotation.</title>
        <authorList>
            <person name="Jackman S.D."/>
            <person name="Warren R.L."/>
            <person name="Gibb E.A."/>
            <person name="Vandervalk B.P."/>
            <person name="Mohamadi H."/>
            <person name="Chu J."/>
            <person name="Raymond A."/>
            <person name="Pleasance S."/>
            <person name="Coope R."/>
            <person name="Wildung M.R."/>
            <person name="Ritland C.E."/>
            <person name="Bousquet J."/>
            <person name="Jones S.J."/>
            <person name="Bohlmann J."/>
            <person name="Birol I."/>
        </authorList>
    </citation>
    <scope>NUCLEOTIDE SEQUENCE [LARGE SCALE GENOMIC DNA]</scope>
    <source>
        <tissue evidence="1">Flushing bud</tissue>
    </source>
</reference>
<comment type="caution">
    <text evidence="1">The sequence shown here is derived from an EMBL/GenBank/DDBJ whole genome shotgun (WGS) entry which is preliminary data.</text>
</comment>